<gene>
    <name evidence="1" type="ORF">ERJ70_07215</name>
</gene>
<dbReference type="InterPro" id="IPR043519">
    <property type="entry name" value="NT_sf"/>
</dbReference>
<keyword evidence="2" id="KW-1185">Reference proteome</keyword>
<dbReference type="PANTHER" id="PTHR34822">
    <property type="entry name" value="GRPB DOMAIN PROTEIN (AFU_ORTHOLOGUE AFUA_1G01530)"/>
    <property type="match status" value="1"/>
</dbReference>
<accession>A0ABX7VQD1</accession>
<sequence>MRNVEVVSYKDQWPNLFLKEAKEIKEVFGDELIDVHHIGSTSVPGLAAKPIIDIMPVVRDIEKVDRYNRQMAAIGYEGKGEFGIPGRRYFRKGGENRSHHVHIFQQGDKGVTRHLAFRDFLRTHPHVARKYGAKKQELAGQFPCNIESYMDGKNQLAQEIEQKALAWYQNN</sequence>
<proteinExistence type="predicted"/>
<organism evidence="1 2">
    <name type="scientific">Sediminibacillus dalangtanensis</name>
    <dbReference type="NCBI Taxonomy" id="2729421"/>
    <lineage>
        <taxon>Bacteria</taxon>
        <taxon>Bacillati</taxon>
        <taxon>Bacillota</taxon>
        <taxon>Bacilli</taxon>
        <taxon>Bacillales</taxon>
        <taxon>Bacillaceae</taxon>
        <taxon>Sediminibacillus</taxon>
    </lineage>
</organism>
<dbReference type="Gene3D" id="3.30.460.10">
    <property type="entry name" value="Beta Polymerase, domain 2"/>
    <property type="match status" value="1"/>
</dbReference>
<dbReference type="Pfam" id="PF04229">
    <property type="entry name" value="GrpB"/>
    <property type="match status" value="1"/>
</dbReference>
<reference evidence="1 2" key="1">
    <citation type="submission" date="2019-12" db="EMBL/GenBank/DDBJ databases">
        <title>The whole genome sequencing of a strain isolated from a Mars analog, Dalangtan Playa.</title>
        <authorList>
            <person name="Huang T."/>
        </authorList>
    </citation>
    <scope>NUCLEOTIDE SEQUENCE [LARGE SCALE GENOMIC DNA]</scope>
    <source>
        <strain evidence="1 2">DP4-553-S</strain>
    </source>
</reference>
<dbReference type="EMBL" id="CP046956">
    <property type="protein sequence ID" value="QTM99109.1"/>
    <property type="molecule type" value="Genomic_DNA"/>
</dbReference>
<evidence type="ECO:0000313" key="2">
    <source>
        <dbReference type="Proteomes" id="UP000665043"/>
    </source>
</evidence>
<dbReference type="Proteomes" id="UP000665043">
    <property type="component" value="Chromosome"/>
</dbReference>
<dbReference type="SUPFAM" id="SSF81301">
    <property type="entry name" value="Nucleotidyltransferase"/>
    <property type="match status" value="1"/>
</dbReference>
<dbReference type="InterPro" id="IPR007344">
    <property type="entry name" value="GrpB/CoaE"/>
</dbReference>
<dbReference type="PANTHER" id="PTHR34822:SF1">
    <property type="entry name" value="GRPB FAMILY PROTEIN"/>
    <property type="match status" value="1"/>
</dbReference>
<evidence type="ECO:0000313" key="1">
    <source>
        <dbReference type="EMBL" id="QTM99109.1"/>
    </source>
</evidence>
<name>A0ABX7VQD1_9BACI</name>
<dbReference type="RefSeq" id="WP_209368258.1">
    <property type="nucleotide sequence ID" value="NZ_CP046956.1"/>
</dbReference>
<protein>
    <submittedName>
        <fullName evidence="1">GrpB family protein</fullName>
    </submittedName>
</protein>